<dbReference type="PANTHER" id="PTHR33337:SF40">
    <property type="entry name" value="CENP-V_GFA DOMAIN-CONTAINING PROTEIN-RELATED"/>
    <property type="match status" value="1"/>
</dbReference>
<keyword evidence="4" id="KW-0456">Lyase</keyword>
<proteinExistence type="inferred from homology"/>
<reference evidence="6 7" key="1">
    <citation type="submission" date="2018-02" db="EMBL/GenBank/DDBJ databases">
        <title>The genomes of Aspergillus section Nigri reveals drivers in fungal speciation.</title>
        <authorList>
            <consortium name="DOE Joint Genome Institute"/>
            <person name="Vesth T.C."/>
            <person name="Nybo J."/>
            <person name="Theobald S."/>
            <person name="Brandl J."/>
            <person name="Frisvad J.C."/>
            <person name="Nielsen K.F."/>
            <person name="Lyhne E.K."/>
            <person name="Kogle M.E."/>
            <person name="Kuo A."/>
            <person name="Riley R."/>
            <person name="Clum A."/>
            <person name="Nolan M."/>
            <person name="Lipzen A."/>
            <person name="Salamov A."/>
            <person name="Henrissat B."/>
            <person name="Wiebenga A."/>
            <person name="De vries R.P."/>
            <person name="Grigoriev I.V."/>
            <person name="Mortensen U.H."/>
            <person name="Andersen M.R."/>
            <person name="Baker S.E."/>
        </authorList>
    </citation>
    <scope>NUCLEOTIDE SEQUENCE [LARGE SCALE GENOMIC DNA]</scope>
    <source>
        <strain evidence="6 7">CBS 121057</strain>
    </source>
</reference>
<dbReference type="Proteomes" id="UP000248423">
    <property type="component" value="Unassembled WGS sequence"/>
</dbReference>
<dbReference type="PROSITE" id="PS51891">
    <property type="entry name" value="CENP_V_GFA"/>
    <property type="match status" value="1"/>
</dbReference>
<name>A0A319EW81_ASPSB</name>
<evidence type="ECO:0000256" key="3">
    <source>
        <dbReference type="ARBA" id="ARBA00022833"/>
    </source>
</evidence>
<keyword evidence="7" id="KW-1185">Reference proteome</keyword>
<dbReference type="EMBL" id="KZ826332">
    <property type="protein sequence ID" value="PYI08764.1"/>
    <property type="molecule type" value="Genomic_DNA"/>
</dbReference>
<evidence type="ECO:0000313" key="6">
    <source>
        <dbReference type="EMBL" id="PYI08764.1"/>
    </source>
</evidence>
<keyword evidence="2" id="KW-0479">Metal-binding</keyword>
<gene>
    <name evidence="6" type="ORF">BO78DRAFT_427867</name>
</gene>
<dbReference type="GO" id="GO:0016846">
    <property type="term" value="F:carbon-sulfur lyase activity"/>
    <property type="evidence" value="ECO:0007669"/>
    <property type="project" value="InterPro"/>
</dbReference>
<dbReference type="GO" id="GO:0046872">
    <property type="term" value="F:metal ion binding"/>
    <property type="evidence" value="ECO:0007669"/>
    <property type="project" value="UniProtKB-KW"/>
</dbReference>
<dbReference type="PANTHER" id="PTHR33337">
    <property type="entry name" value="GFA DOMAIN-CONTAINING PROTEIN"/>
    <property type="match status" value="1"/>
</dbReference>
<feature type="domain" description="CENP-V/GFA" evidence="5">
    <location>
        <begin position="3"/>
        <end position="115"/>
    </location>
</feature>
<dbReference type="InterPro" id="IPR011057">
    <property type="entry name" value="Mss4-like_sf"/>
</dbReference>
<dbReference type="SUPFAM" id="SSF51316">
    <property type="entry name" value="Mss4-like"/>
    <property type="match status" value="1"/>
</dbReference>
<dbReference type="Gene3D" id="3.90.1590.10">
    <property type="entry name" value="glutathione-dependent formaldehyde- activating enzyme (gfa)"/>
    <property type="match status" value="1"/>
</dbReference>
<evidence type="ECO:0000256" key="4">
    <source>
        <dbReference type="ARBA" id="ARBA00023239"/>
    </source>
</evidence>
<keyword evidence="3" id="KW-0862">Zinc</keyword>
<dbReference type="InterPro" id="IPR006913">
    <property type="entry name" value="CENP-V/GFA"/>
</dbReference>
<dbReference type="OrthoDB" id="9985472at2759"/>
<dbReference type="AlphaFoldDB" id="A0A319EW81"/>
<protein>
    <recommendedName>
        <fullName evidence="5">CENP-V/GFA domain-containing protein</fullName>
    </recommendedName>
</protein>
<evidence type="ECO:0000259" key="5">
    <source>
        <dbReference type="PROSITE" id="PS51891"/>
    </source>
</evidence>
<evidence type="ECO:0000256" key="1">
    <source>
        <dbReference type="ARBA" id="ARBA00005495"/>
    </source>
</evidence>
<dbReference type="VEuPathDB" id="FungiDB:BO78DRAFT_427867"/>
<organism evidence="6 7">
    <name type="scientific">Aspergillus sclerotiicarbonarius (strain CBS 121057 / IBT 28362)</name>
    <dbReference type="NCBI Taxonomy" id="1448318"/>
    <lineage>
        <taxon>Eukaryota</taxon>
        <taxon>Fungi</taxon>
        <taxon>Dikarya</taxon>
        <taxon>Ascomycota</taxon>
        <taxon>Pezizomycotina</taxon>
        <taxon>Eurotiomycetes</taxon>
        <taxon>Eurotiomycetidae</taxon>
        <taxon>Eurotiales</taxon>
        <taxon>Aspergillaceae</taxon>
        <taxon>Aspergillus</taxon>
        <taxon>Aspergillus subgen. Circumdati</taxon>
    </lineage>
</organism>
<accession>A0A319EW81</accession>
<dbReference type="Pfam" id="PF04828">
    <property type="entry name" value="GFA"/>
    <property type="match status" value="1"/>
</dbReference>
<evidence type="ECO:0000313" key="7">
    <source>
        <dbReference type="Proteomes" id="UP000248423"/>
    </source>
</evidence>
<sequence>MSYTGHCNCTSISITLPQQPERSVLCHCANCKKAGGGAFSINYFVNEDDMTVEDPNGALKVYNDPNTSSGNTIKRHFCSNCGSPLYTLSPKVPGKAYLKAVLFERVSRPGMAVFEERQPEWVTISTA</sequence>
<comment type="similarity">
    <text evidence="1">Belongs to the Gfa family.</text>
</comment>
<evidence type="ECO:0000256" key="2">
    <source>
        <dbReference type="ARBA" id="ARBA00022723"/>
    </source>
</evidence>
<dbReference type="STRING" id="1448318.A0A319EW81"/>